<dbReference type="SUPFAM" id="SSF55811">
    <property type="entry name" value="Nudix"/>
    <property type="match status" value="1"/>
</dbReference>
<dbReference type="InterPro" id="IPR015797">
    <property type="entry name" value="NUDIX_hydrolase-like_dom_sf"/>
</dbReference>
<dbReference type="PANTHER" id="PTHR43736">
    <property type="entry name" value="ADP-RIBOSE PYROPHOSPHATASE"/>
    <property type="match status" value="1"/>
</dbReference>
<sequence>MRRIDVAYVLIQDEDTSKVLIVYNGDSGIWTLPGGGVEPNETLEEAAIREAKEETGYDIEPLGVVSVNEYKSEENNEHLVFITFKAKIIGGSRQITRPDEIASVEWVDLQVADQRIPYYLHGISGLVESPTIVYLDENKLPAR</sequence>
<comment type="similarity">
    <text evidence="1 3">Belongs to the Nudix hydrolase family.</text>
</comment>
<evidence type="ECO:0000256" key="3">
    <source>
        <dbReference type="RuleBase" id="RU003476"/>
    </source>
</evidence>
<dbReference type="PROSITE" id="PS00893">
    <property type="entry name" value="NUDIX_BOX"/>
    <property type="match status" value="1"/>
</dbReference>
<feature type="domain" description="Nudix hydrolase" evidence="4">
    <location>
        <begin position="1"/>
        <end position="129"/>
    </location>
</feature>
<dbReference type="Proteomes" id="UP000295418">
    <property type="component" value="Unassembled WGS sequence"/>
</dbReference>
<dbReference type="InterPro" id="IPR000086">
    <property type="entry name" value="NUDIX_hydrolase_dom"/>
</dbReference>
<accession>A0A4R4EIC9</accession>
<protein>
    <submittedName>
        <fullName evidence="5">NUDIX hydrolase</fullName>
    </submittedName>
</protein>
<dbReference type="PROSITE" id="PS51462">
    <property type="entry name" value="NUDIX"/>
    <property type="match status" value="1"/>
</dbReference>
<reference evidence="5 6" key="1">
    <citation type="submission" date="2019-03" db="EMBL/GenBank/DDBJ databases">
        <authorList>
            <person name="Kim M.K.M."/>
        </authorList>
    </citation>
    <scope>NUCLEOTIDE SEQUENCE [LARGE SCALE GENOMIC DNA]</scope>
    <source>
        <strain evidence="5 6">18JY21-1</strain>
    </source>
</reference>
<evidence type="ECO:0000259" key="4">
    <source>
        <dbReference type="PROSITE" id="PS51462"/>
    </source>
</evidence>
<keyword evidence="2 3" id="KW-0378">Hydrolase</keyword>
<dbReference type="EMBL" id="SKFG01000002">
    <property type="protein sequence ID" value="TCZ79896.1"/>
    <property type="molecule type" value="Genomic_DNA"/>
</dbReference>
<dbReference type="Pfam" id="PF00293">
    <property type="entry name" value="NUDIX"/>
    <property type="match status" value="1"/>
</dbReference>
<evidence type="ECO:0000313" key="6">
    <source>
        <dbReference type="Proteomes" id="UP000295418"/>
    </source>
</evidence>
<dbReference type="PRINTS" id="PR00502">
    <property type="entry name" value="NUDIXFAMILY"/>
</dbReference>
<evidence type="ECO:0000256" key="1">
    <source>
        <dbReference type="ARBA" id="ARBA00005582"/>
    </source>
</evidence>
<dbReference type="InterPro" id="IPR020476">
    <property type="entry name" value="Nudix_hydrolase"/>
</dbReference>
<dbReference type="CDD" id="cd02883">
    <property type="entry name" value="NUDIX_Hydrolase"/>
    <property type="match status" value="1"/>
</dbReference>
<evidence type="ECO:0000313" key="5">
    <source>
        <dbReference type="EMBL" id="TCZ79896.1"/>
    </source>
</evidence>
<keyword evidence="6" id="KW-1185">Reference proteome</keyword>
<dbReference type="AlphaFoldDB" id="A0A4R4EIC9"/>
<organism evidence="5 6">
    <name type="scientific">Paenibacillus albiflavus</name>
    <dbReference type="NCBI Taxonomy" id="2545760"/>
    <lineage>
        <taxon>Bacteria</taxon>
        <taxon>Bacillati</taxon>
        <taxon>Bacillota</taxon>
        <taxon>Bacilli</taxon>
        <taxon>Bacillales</taxon>
        <taxon>Paenibacillaceae</taxon>
        <taxon>Paenibacillus</taxon>
    </lineage>
</organism>
<comment type="caution">
    <text evidence="5">The sequence shown here is derived from an EMBL/GenBank/DDBJ whole genome shotgun (WGS) entry which is preliminary data.</text>
</comment>
<dbReference type="OrthoDB" id="9787880at2"/>
<proteinExistence type="inferred from homology"/>
<dbReference type="RefSeq" id="WP_132416541.1">
    <property type="nucleotide sequence ID" value="NZ_SKFG01000002.1"/>
</dbReference>
<dbReference type="PANTHER" id="PTHR43736:SF1">
    <property type="entry name" value="DIHYDRONEOPTERIN TRIPHOSPHATE DIPHOSPHATASE"/>
    <property type="match status" value="1"/>
</dbReference>
<dbReference type="GO" id="GO:0016787">
    <property type="term" value="F:hydrolase activity"/>
    <property type="evidence" value="ECO:0007669"/>
    <property type="project" value="UniProtKB-KW"/>
</dbReference>
<name>A0A4R4EIC9_9BACL</name>
<dbReference type="Gene3D" id="3.90.79.10">
    <property type="entry name" value="Nucleoside Triphosphate Pyrophosphohydrolase"/>
    <property type="match status" value="1"/>
</dbReference>
<dbReference type="InterPro" id="IPR020084">
    <property type="entry name" value="NUDIX_hydrolase_CS"/>
</dbReference>
<evidence type="ECO:0000256" key="2">
    <source>
        <dbReference type="ARBA" id="ARBA00022801"/>
    </source>
</evidence>
<gene>
    <name evidence="5" type="ORF">E0485_03225</name>
</gene>